<comment type="caution">
    <text evidence="2">The sequence shown here is derived from an EMBL/GenBank/DDBJ whole genome shotgun (WGS) entry which is preliminary data.</text>
</comment>
<evidence type="ECO:0000256" key="1">
    <source>
        <dbReference type="SAM" id="SignalP"/>
    </source>
</evidence>
<dbReference type="EMBL" id="JAODZF010000004">
    <property type="protein sequence ID" value="MDH0142368.1"/>
    <property type="molecule type" value="Genomic_DNA"/>
</dbReference>
<feature type="chain" id="PRO_5044496829" description="DUF2059 domain-containing protein" evidence="1">
    <location>
        <begin position="21"/>
        <end position="242"/>
    </location>
</feature>
<gene>
    <name evidence="2" type="ORF">N7380_08570</name>
</gene>
<accession>A0AB73HY06</accession>
<evidence type="ECO:0000313" key="2">
    <source>
        <dbReference type="EMBL" id="MDH0142368.1"/>
    </source>
</evidence>
<protein>
    <recommendedName>
        <fullName evidence="4">DUF2059 domain-containing protein</fullName>
    </recommendedName>
</protein>
<proteinExistence type="predicted"/>
<keyword evidence="1" id="KW-0732">Signal</keyword>
<organism evidence="2 3">
    <name type="scientific">Aquipseudomonas alcaligenes</name>
    <name type="common">Pseudomonas alcaligenes</name>
    <dbReference type="NCBI Taxonomy" id="43263"/>
    <lineage>
        <taxon>Bacteria</taxon>
        <taxon>Pseudomonadati</taxon>
        <taxon>Pseudomonadota</taxon>
        <taxon>Gammaproteobacteria</taxon>
        <taxon>Pseudomonadales</taxon>
        <taxon>Pseudomonadaceae</taxon>
        <taxon>Aquipseudomonas</taxon>
    </lineage>
</organism>
<evidence type="ECO:0008006" key="4">
    <source>
        <dbReference type="Google" id="ProtNLM"/>
    </source>
</evidence>
<sequence>MRLSHLLLAALLALAGPARAADNTLERVLELSGVKLLCEQTAPLLQRGMQAEQQKALGQAFAAAPLCRDLAAKVATQVKREQLDAALKLLDSPLAQHFTAAERAVGKDGGLPAYRQQLQERPPLGKRLELVQRLDKAAHTTELATLLRYEVGKTQALLVLRARGGDLDEKSLAEQTAAQLPPLRESSAKGIEAFMLYAYRQTPSEQLAEYAALYEQAPLRAVLEASAQALPEVFAARRAKLK</sequence>
<dbReference type="Proteomes" id="UP001158058">
    <property type="component" value="Unassembled WGS sequence"/>
</dbReference>
<dbReference type="RefSeq" id="WP_169920861.1">
    <property type="nucleotide sequence ID" value="NZ_JAODZF010000004.1"/>
</dbReference>
<evidence type="ECO:0000313" key="3">
    <source>
        <dbReference type="Proteomes" id="UP001158058"/>
    </source>
</evidence>
<reference evidence="2" key="1">
    <citation type="submission" date="2022-09" db="EMBL/GenBank/DDBJ databases">
        <title>Intensive care unit water sources are persistently colonized with multi-drug resistant bacteria and are the site of extensive horizontal gene transfer of antibiotic resistance genes.</title>
        <authorList>
            <person name="Diorio-Toth L."/>
        </authorList>
    </citation>
    <scope>NUCLEOTIDE SEQUENCE</scope>
    <source>
        <strain evidence="2">GD04146</strain>
    </source>
</reference>
<name>A0AB73HY06_AQUAC</name>
<feature type="signal peptide" evidence="1">
    <location>
        <begin position="1"/>
        <end position="20"/>
    </location>
</feature>
<dbReference type="AlphaFoldDB" id="A0AB73HY06"/>